<dbReference type="OrthoDB" id="1292683at2759"/>
<reference evidence="3" key="2">
    <citation type="submission" date="2019-10" db="EMBL/GenBank/DDBJ databases">
        <title>A de novo genome assembly of a pear dwarfing rootstock.</title>
        <authorList>
            <person name="Wang F."/>
            <person name="Wang J."/>
            <person name="Li S."/>
            <person name="Zhang Y."/>
            <person name="Fang M."/>
            <person name="Ma L."/>
            <person name="Zhao Y."/>
            <person name="Jiang S."/>
        </authorList>
    </citation>
    <scope>NUCLEOTIDE SEQUENCE [LARGE SCALE GENOMIC DNA]</scope>
</reference>
<evidence type="ECO:0000313" key="2">
    <source>
        <dbReference type="EMBL" id="KAB2605101.1"/>
    </source>
</evidence>
<accession>A0A5N5FTZ1</accession>
<keyword evidence="3" id="KW-1185">Reference proteome</keyword>
<evidence type="ECO:0000259" key="1">
    <source>
        <dbReference type="Pfam" id="PF07727"/>
    </source>
</evidence>
<gene>
    <name evidence="2" type="ORF">D8674_004818</name>
</gene>
<reference evidence="2 3" key="3">
    <citation type="submission" date="2019-11" db="EMBL/GenBank/DDBJ databases">
        <title>A de novo genome assembly of a pear dwarfing rootstock.</title>
        <authorList>
            <person name="Wang F."/>
            <person name="Wang J."/>
            <person name="Li S."/>
            <person name="Zhang Y."/>
            <person name="Fang M."/>
            <person name="Ma L."/>
            <person name="Zhao Y."/>
            <person name="Jiang S."/>
        </authorList>
    </citation>
    <scope>NUCLEOTIDE SEQUENCE [LARGE SCALE GENOMIC DNA]</scope>
    <source>
        <strain evidence="2">S2</strain>
        <tissue evidence="2">Leaf</tissue>
    </source>
</reference>
<protein>
    <recommendedName>
        <fullName evidence="1">Reverse transcriptase Ty1/copia-type domain-containing protein</fullName>
    </recommendedName>
</protein>
<name>A0A5N5FTZ1_9ROSA</name>
<reference evidence="2 3" key="1">
    <citation type="submission" date="2019-09" db="EMBL/GenBank/DDBJ databases">
        <authorList>
            <person name="Ou C."/>
        </authorList>
    </citation>
    <scope>NUCLEOTIDE SEQUENCE [LARGE SCALE GENOMIC DNA]</scope>
    <source>
        <strain evidence="2">S2</strain>
        <tissue evidence="2">Leaf</tissue>
    </source>
</reference>
<dbReference type="AlphaFoldDB" id="A0A5N5FTZ1"/>
<dbReference type="Pfam" id="PF07727">
    <property type="entry name" value="RVT_2"/>
    <property type="match status" value="1"/>
</dbReference>
<organism evidence="2 3">
    <name type="scientific">Pyrus ussuriensis x Pyrus communis</name>
    <dbReference type="NCBI Taxonomy" id="2448454"/>
    <lineage>
        <taxon>Eukaryota</taxon>
        <taxon>Viridiplantae</taxon>
        <taxon>Streptophyta</taxon>
        <taxon>Embryophyta</taxon>
        <taxon>Tracheophyta</taxon>
        <taxon>Spermatophyta</taxon>
        <taxon>Magnoliopsida</taxon>
        <taxon>eudicotyledons</taxon>
        <taxon>Gunneridae</taxon>
        <taxon>Pentapetalae</taxon>
        <taxon>rosids</taxon>
        <taxon>fabids</taxon>
        <taxon>Rosales</taxon>
        <taxon>Rosaceae</taxon>
        <taxon>Amygdaloideae</taxon>
        <taxon>Maleae</taxon>
        <taxon>Pyrus</taxon>
    </lineage>
</organism>
<dbReference type="EMBL" id="SMOL01000559">
    <property type="protein sequence ID" value="KAB2605101.1"/>
    <property type="molecule type" value="Genomic_DNA"/>
</dbReference>
<dbReference type="Proteomes" id="UP000327157">
    <property type="component" value="Chromosome 11"/>
</dbReference>
<dbReference type="InterPro" id="IPR013103">
    <property type="entry name" value="RVT_2"/>
</dbReference>
<comment type="caution">
    <text evidence="2">The sequence shown here is derived from an EMBL/GenBank/DDBJ whole genome shotgun (WGS) entry which is preliminary data.</text>
</comment>
<sequence>MPASQNHEISVYYAVLDEVWNRNEMIVDDAFAYTVALDTMLSDDIELRSIDKCQRRMDWLNWKQAIQVELDSLAKRKMFRHVASTPPHVKPVGYKWVFVRKSNEKNEIVRYKACLVVQSFSRCPGIDYKETYSHVMDGYVNNELCTCVFIKKLHSGFTIVAVYVDDMNLIGTPAEFEEIAMHLKLKFEMKDLGKTRYCHGLEIEHCSDETYYINQTTPRRCYCFWLRAVMEHIRNTSGFSFVVDLPTMIFEDNAACIKQLKKGYINGDKTKHIDNLADLFTKSLPKSTFQKLVQGIVMEHIRNTNSLSFVVDLSTTIFEDNAAFIKQLKNGYIKGDKTKHIDNLADLFTKSLLKSTFQKLVQGIAPQFYMLSSSSFIYGGFNKKTKVLYSMNSIITLHLKVSSNLDLPQKKTFSNPLLKFRSNPQPKKNELSVTKKLTILFILTKNHIFILESQI</sequence>
<proteinExistence type="predicted"/>
<feature type="domain" description="Reverse transcriptase Ty1/copia-type" evidence="1">
    <location>
        <begin position="82"/>
        <end position="136"/>
    </location>
</feature>
<evidence type="ECO:0000313" key="3">
    <source>
        <dbReference type="Proteomes" id="UP000327157"/>
    </source>
</evidence>